<feature type="domain" description="Aminoglycoside phosphotransferase" evidence="1">
    <location>
        <begin position="202"/>
        <end position="301"/>
    </location>
</feature>
<evidence type="ECO:0000313" key="3">
    <source>
        <dbReference type="Proteomes" id="UP001500974"/>
    </source>
</evidence>
<reference evidence="2 3" key="1">
    <citation type="journal article" date="2019" name="Int. J. Syst. Evol. Microbiol.">
        <title>The Global Catalogue of Microorganisms (GCM) 10K type strain sequencing project: providing services to taxonomists for standard genome sequencing and annotation.</title>
        <authorList>
            <consortium name="The Broad Institute Genomics Platform"/>
            <consortium name="The Broad Institute Genome Sequencing Center for Infectious Disease"/>
            <person name="Wu L."/>
            <person name="Ma J."/>
        </authorList>
    </citation>
    <scope>NUCLEOTIDE SEQUENCE [LARGE SCALE GENOMIC DNA]</scope>
    <source>
        <strain evidence="2 3">JCM 14917</strain>
    </source>
</reference>
<evidence type="ECO:0000259" key="1">
    <source>
        <dbReference type="Pfam" id="PF01636"/>
    </source>
</evidence>
<gene>
    <name evidence="2" type="ORF">GCM10009784_18620</name>
</gene>
<keyword evidence="3" id="KW-1185">Reference proteome</keyword>
<dbReference type="InterPro" id="IPR002575">
    <property type="entry name" value="Aminoglycoside_PTrfase"/>
</dbReference>
<accession>A0ABN3AX61</accession>
<dbReference type="Gene3D" id="3.90.1200.10">
    <property type="match status" value="1"/>
</dbReference>
<dbReference type="InterPro" id="IPR011009">
    <property type="entry name" value="Kinase-like_dom_sf"/>
</dbReference>
<dbReference type="SUPFAM" id="SSF56112">
    <property type="entry name" value="Protein kinase-like (PK-like)"/>
    <property type="match status" value="1"/>
</dbReference>
<dbReference type="EMBL" id="BAAAON010000002">
    <property type="protein sequence ID" value="GAA2175600.1"/>
    <property type="molecule type" value="Genomic_DNA"/>
</dbReference>
<dbReference type="Pfam" id="PF01636">
    <property type="entry name" value="APH"/>
    <property type="match status" value="1"/>
</dbReference>
<protein>
    <recommendedName>
        <fullName evidence="1">Aminoglycoside phosphotransferase domain-containing protein</fullName>
    </recommendedName>
</protein>
<sequence>MVMHIPVELPNDGGPPVRIHRVWPRSDGSLVIEGREPRTGRIRAGRIDAEGCASLVPFRDDRALPGLDADPSGELLVHRLKRRAVVRADGRYTKFLAGGKAAAVRDAHLAAAAGLAGSGVVAPDVVAASEHSITLSAVPGVSLHDLGRGLDAGTWSASGVGSDHGSRPLDAWSRAWALWAERWPAFVGTSISNEPSMAARIHSAQDEVRTLERWVGLAVEFDALGVSEDRLRRVSASVGTSLLNSSSPAGLAHRDLHDKQVLVDPGTRSVGIIDCDTLALAEPALDLANLAIHLNFREAQGLLPAGTATVGGHYIHEVAEVLAVPFPRFEAYAAATALRLACVYAFRPPYRDMASTWFSELEERLGKRSFLSGMPA</sequence>
<dbReference type="Proteomes" id="UP001500974">
    <property type="component" value="Unassembled WGS sequence"/>
</dbReference>
<organism evidence="2 3">
    <name type="scientific">Arthrobacter parietis</name>
    <dbReference type="NCBI Taxonomy" id="271434"/>
    <lineage>
        <taxon>Bacteria</taxon>
        <taxon>Bacillati</taxon>
        <taxon>Actinomycetota</taxon>
        <taxon>Actinomycetes</taxon>
        <taxon>Micrococcales</taxon>
        <taxon>Micrococcaceae</taxon>
        <taxon>Arthrobacter</taxon>
    </lineage>
</organism>
<comment type="caution">
    <text evidence="2">The sequence shown here is derived from an EMBL/GenBank/DDBJ whole genome shotgun (WGS) entry which is preliminary data.</text>
</comment>
<evidence type="ECO:0000313" key="2">
    <source>
        <dbReference type="EMBL" id="GAA2175600.1"/>
    </source>
</evidence>
<name>A0ABN3AX61_9MICC</name>
<proteinExistence type="predicted"/>